<dbReference type="SUPFAM" id="SSF63829">
    <property type="entry name" value="Calcium-dependent phosphotriesterase"/>
    <property type="match status" value="1"/>
</dbReference>
<dbReference type="EMBL" id="UYJE01007263">
    <property type="protein sequence ID" value="VDI53126.1"/>
    <property type="molecule type" value="Genomic_DNA"/>
</dbReference>
<keyword evidence="2" id="KW-1185">Reference proteome</keyword>
<organism evidence="1 2">
    <name type="scientific">Mytilus galloprovincialis</name>
    <name type="common">Mediterranean mussel</name>
    <dbReference type="NCBI Taxonomy" id="29158"/>
    <lineage>
        <taxon>Eukaryota</taxon>
        <taxon>Metazoa</taxon>
        <taxon>Spiralia</taxon>
        <taxon>Lophotrochozoa</taxon>
        <taxon>Mollusca</taxon>
        <taxon>Bivalvia</taxon>
        <taxon>Autobranchia</taxon>
        <taxon>Pteriomorphia</taxon>
        <taxon>Mytilida</taxon>
        <taxon>Mytiloidea</taxon>
        <taxon>Mytilidae</taxon>
        <taxon>Mytilinae</taxon>
        <taxon>Mytilus</taxon>
    </lineage>
</organism>
<sequence length="348" mass="39007">MCSKCKDKIHSKFKSEKEHETIDIKDVGRQDKTVDQKSQEMVQQDQELVSISGLQTAGVSSSPTNDKLINVEEYQTEMINIHFLALYFDGSLWIGDGAKRNLHHTFTSLQNVQLLRDKVKVVSCSNMVILGIAVTPANDILMATGTPSLMQIKAGSNKVSESIYCEDMSRDIWSVHVSKDGRVIMGGVRFVVVMDTYGSYLTRYENDKNKKLIFKGQLVHSITSTSNGNIFIIEYFNKGVIMLGKDDVINIYTGHPVYNHIDSFHPISAVTTPMDNVLVADNGNHTLHILDSNCQLLTVYNIRDIGIRRPVSLAIIMNRPFPVLYIGCDVCESNSKSGKLYKMNIMEC</sequence>
<dbReference type="Proteomes" id="UP000596742">
    <property type="component" value="Unassembled WGS sequence"/>
</dbReference>
<dbReference type="OrthoDB" id="6186519at2759"/>
<accession>A0A8B6FRH6</accession>
<protein>
    <submittedName>
        <fullName evidence="1">Uncharacterized protein</fullName>
    </submittedName>
</protein>
<evidence type="ECO:0000313" key="2">
    <source>
        <dbReference type="Proteomes" id="UP000596742"/>
    </source>
</evidence>
<evidence type="ECO:0000313" key="1">
    <source>
        <dbReference type="EMBL" id="VDI53126.1"/>
    </source>
</evidence>
<comment type="caution">
    <text evidence="1">The sequence shown here is derived from an EMBL/GenBank/DDBJ whole genome shotgun (WGS) entry which is preliminary data.</text>
</comment>
<dbReference type="Gene3D" id="2.120.10.30">
    <property type="entry name" value="TolB, C-terminal domain"/>
    <property type="match status" value="1"/>
</dbReference>
<dbReference type="InterPro" id="IPR011042">
    <property type="entry name" value="6-blade_b-propeller_TolB-like"/>
</dbReference>
<dbReference type="AlphaFoldDB" id="A0A8B6FRH6"/>
<dbReference type="CDD" id="cd19757">
    <property type="entry name" value="Bbox1"/>
    <property type="match status" value="1"/>
</dbReference>
<reference evidence="1" key="1">
    <citation type="submission" date="2018-11" db="EMBL/GenBank/DDBJ databases">
        <authorList>
            <person name="Alioto T."/>
            <person name="Alioto T."/>
        </authorList>
    </citation>
    <scope>NUCLEOTIDE SEQUENCE</scope>
</reference>
<proteinExistence type="predicted"/>
<gene>
    <name evidence="1" type="ORF">MGAL_10B049304</name>
</gene>
<name>A0A8B6FRH6_MYTGA</name>